<dbReference type="InterPro" id="IPR002372">
    <property type="entry name" value="PQQ_rpt_dom"/>
</dbReference>
<keyword evidence="4 5" id="KW-0067">ATP-binding</keyword>
<evidence type="ECO:0000256" key="1">
    <source>
        <dbReference type="ARBA" id="ARBA00022679"/>
    </source>
</evidence>
<evidence type="ECO:0000256" key="5">
    <source>
        <dbReference type="PROSITE-ProRule" id="PRU10141"/>
    </source>
</evidence>
<evidence type="ECO:0000313" key="8">
    <source>
        <dbReference type="EMBL" id="MCT2591793.1"/>
    </source>
</evidence>
<feature type="region of interest" description="Disordered" evidence="6">
    <location>
        <begin position="382"/>
        <end position="414"/>
    </location>
</feature>
<dbReference type="SUPFAM" id="SSF50998">
    <property type="entry name" value="Quinoprotein alcohol dehydrogenase-like"/>
    <property type="match status" value="1"/>
</dbReference>
<evidence type="ECO:0000256" key="2">
    <source>
        <dbReference type="ARBA" id="ARBA00022741"/>
    </source>
</evidence>
<evidence type="ECO:0000256" key="6">
    <source>
        <dbReference type="SAM" id="MobiDB-lite"/>
    </source>
</evidence>
<name>A0ABT2JV68_9ACTN</name>
<proteinExistence type="predicted"/>
<feature type="region of interest" description="Disordered" evidence="6">
    <location>
        <begin position="311"/>
        <end position="350"/>
    </location>
</feature>
<sequence>MHTTARPKPLLPHDPESLGHWRLLGRLGAGGMGTVYLARSPGGRTVALKVVHPALAREAEFRARFREEVRTTRALLNQAAPGARHFAAVVDADTEGPRPWLATEYLLAPTLQDAVEAYGAWSPAAVRALGGGLAGALAAVHRGQLVHRDLKPSNVLVTADGPRVIDFGIALSEGGRRLTRTGYVLGSAAYMAPEQADGRASTPYSDVFALAGVIVFAATGRGPFGHGTSEELLYRVVHGQPELAELAAADPDGSLHRLLARALAKDPTERPSAAELTRLLCPEDVDAPPFSALLPAPVLADIAARTTLRWDVPDSHQVPEAAPADAPRPTGADAGQRTASGSGGTGAGARPGRRALLLGAAGTLALAAAAGTAAYAAGRAARPGAPASAGPSADGSPSPSQGAGGRRAKGTAPRPLWEYRGGLLSLGRPELAGDVLAARTETAGEMYGIDVASGSVRWSAQGVAGNHPVATPDGATVVLSALYSQDEDRLAFVATADGRTWYSDPLGVRFDRLAGSPAVAFHGRTLFAVGQRTPRSGLPGGGDGTTEGPLDRYLFAYDIDRARMLWQRAIAPGAAGSTSGVVSGRRLLLCEADTLRAYDLKDGSRLWETELLAVREDDDSLNRAVVSAGKHGVLVSGRELLLVDPADGRARWRLGEKSVRPGKDDPEDRHQGDAVFGAPAVSGGSVYATTPGQSVTAFDLATGRRRWRWRSDGQLGQPPAPVTVADGLVFPPLPGGRIVLAALDARTGKGTWRIRENEYSGSDTHLAADGKRLYAARGPHVLALPLGR</sequence>
<dbReference type="SMART" id="SM00564">
    <property type="entry name" value="PQQ"/>
    <property type="match status" value="4"/>
</dbReference>
<dbReference type="PANTHER" id="PTHR43289">
    <property type="entry name" value="MITOGEN-ACTIVATED PROTEIN KINASE KINASE KINASE 20-RELATED"/>
    <property type="match status" value="1"/>
</dbReference>
<dbReference type="Gene3D" id="2.130.10.10">
    <property type="entry name" value="YVTN repeat-like/Quinoprotein amine dehydrogenase"/>
    <property type="match status" value="1"/>
</dbReference>
<keyword evidence="3 8" id="KW-0418">Kinase</keyword>
<keyword evidence="1" id="KW-0808">Transferase</keyword>
<gene>
    <name evidence="8" type="ORF">LHJ74_18140</name>
</gene>
<dbReference type="PROSITE" id="PS50011">
    <property type="entry name" value="PROTEIN_KINASE_DOM"/>
    <property type="match status" value="1"/>
</dbReference>
<dbReference type="GO" id="GO:0016301">
    <property type="term" value="F:kinase activity"/>
    <property type="evidence" value="ECO:0007669"/>
    <property type="project" value="UniProtKB-KW"/>
</dbReference>
<dbReference type="PANTHER" id="PTHR43289:SF34">
    <property type="entry name" value="SERINE_THREONINE-PROTEIN KINASE YBDM-RELATED"/>
    <property type="match status" value="1"/>
</dbReference>
<reference evidence="8 9" key="1">
    <citation type="submission" date="2021-10" db="EMBL/GenBank/DDBJ databases">
        <title>Streptomyces gossypii sp. nov., isolated from soil collected from cotton field.</title>
        <authorList>
            <person name="Ge X."/>
            <person name="Chen X."/>
            <person name="Liu W."/>
        </authorList>
    </citation>
    <scope>NUCLEOTIDE SEQUENCE [LARGE SCALE GENOMIC DNA]</scope>
    <source>
        <strain evidence="8 9">N2-109</strain>
    </source>
</reference>
<feature type="binding site" evidence="5">
    <location>
        <position position="49"/>
    </location>
    <ligand>
        <name>ATP</name>
        <dbReference type="ChEBI" id="CHEBI:30616"/>
    </ligand>
</feature>
<dbReference type="InterPro" id="IPR011047">
    <property type="entry name" value="Quinoprotein_ADH-like_sf"/>
</dbReference>
<dbReference type="Gene3D" id="3.30.200.20">
    <property type="entry name" value="Phosphorylase Kinase, domain 1"/>
    <property type="match status" value="1"/>
</dbReference>
<keyword evidence="9" id="KW-1185">Reference proteome</keyword>
<feature type="domain" description="Protein kinase" evidence="7">
    <location>
        <begin position="21"/>
        <end position="290"/>
    </location>
</feature>
<dbReference type="RefSeq" id="WP_260219129.1">
    <property type="nucleotide sequence ID" value="NZ_JAJAGO010000008.1"/>
</dbReference>
<dbReference type="Gene3D" id="2.40.128.630">
    <property type="match status" value="1"/>
</dbReference>
<dbReference type="CDD" id="cd14014">
    <property type="entry name" value="STKc_PknB_like"/>
    <property type="match status" value="1"/>
</dbReference>
<accession>A0ABT2JV68</accession>
<dbReference type="Gene3D" id="1.10.510.10">
    <property type="entry name" value="Transferase(Phosphotransferase) domain 1"/>
    <property type="match status" value="1"/>
</dbReference>
<dbReference type="SMART" id="SM00220">
    <property type="entry name" value="S_TKc"/>
    <property type="match status" value="1"/>
</dbReference>
<dbReference type="PROSITE" id="PS00107">
    <property type="entry name" value="PROTEIN_KINASE_ATP"/>
    <property type="match status" value="1"/>
</dbReference>
<dbReference type="InterPro" id="IPR015943">
    <property type="entry name" value="WD40/YVTN_repeat-like_dom_sf"/>
</dbReference>
<dbReference type="Proteomes" id="UP001156389">
    <property type="component" value="Unassembled WGS sequence"/>
</dbReference>
<dbReference type="InterPro" id="IPR000719">
    <property type="entry name" value="Prot_kinase_dom"/>
</dbReference>
<evidence type="ECO:0000313" key="9">
    <source>
        <dbReference type="Proteomes" id="UP001156389"/>
    </source>
</evidence>
<dbReference type="Pfam" id="PF00069">
    <property type="entry name" value="Pkinase"/>
    <property type="match status" value="1"/>
</dbReference>
<dbReference type="InterPro" id="IPR008271">
    <property type="entry name" value="Ser/Thr_kinase_AS"/>
</dbReference>
<evidence type="ECO:0000256" key="3">
    <source>
        <dbReference type="ARBA" id="ARBA00022777"/>
    </source>
</evidence>
<evidence type="ECO:0000256" key="4">
    <source>
        <dbReference type="ARBA" id="ARBA00022840"/>
    </source>
</evidence>
<comment type="caution">
    <text evidence="8">The sequence shown here is derived from an EMBL/GenBank/DDBJ whole genome shotgun (WGS) entry which is preliminary data.</text>
</comment>
<evidence type="ECO:0000259" key="7">
    <source>
        <dbReference type="PROSITE" id="PS50011"/>
    </source>
</evidence>
<organism evidence="8 9">
    <name type="scientific">Streptomyces gossypii</name>
    <dbReference type="NCBI Taxonomy" id="2883101"/>
    <lineage>
        <taxon>Bacteria</taxon>
        <taxon>Bacillati</taxon>
        <taxon>Actinomycetota</taxon>
        <taxon>Actinomycetes</taxon>
        <taxon>Kitasatosporales</taxon>
        <taxon>Streptomycetaceae</taxon>
        <taxon>Streptomyces</taxon>
    </lineage>
</organism>
<dbReference type="Pfam" id="PF13360">
    <property type="entry name" value="PQQ_2"/>
    <property type="match status" value="2"/>
</dbReference>
<dbReference type="EMBL" id="JAJAGO010000008">
    <property type="protein sequence ID" value="MCT2591793.1"/>
    <property type="molecule type" value="Genomic_DNA"/>
</dbReference>
<dbReference type="InterPro" id="IPR018391">
    <property type="entry name" value="PQQ_b-propeller_rpt"/>
</dbReference>
<dbReference type="InterPro" id="IPR017441">
    <property type="entry name" value="Protein_kinase_ATP_BS"/>
</dbReference>
<dbReference type="InterPro" id="IPR011009">
    <property type="entry name" value="Kinase-like_dom_sf"/>
</dbReference>
<keyword evidence="2 5" id="KW-0547">Nucleotide-binding</keyword>
<dbReference type="PROSITE" id="PS00108">
    <property type="entry name" value="PROTEIN_KINASE_ST"/>
    <property type="match status" value="1"/>
</dbReference>
<feature type="compositionally biased region" description="Low complexity" evidence="6">
    <location>
        <begin position="382"/>
        <end position="401"/>
    </location>
</feature>
<protein>
    <submittedName>
        <fullName evidence="8">Serine/threonine-protein kinase</fullName>
    </submittedName>
</protein>
<dbReference type="SUPFAM" id="SSF50969">
    <property type="entry name" value="YVTN repeat-like/Quinoprotein amine dehydrogenase"/>
    <property type="match status" value="1"/>
</dbReference>
<dbReference type="SUPFAM" id="SSF56112">
    <property type="entry name" value="Protein kinase-like (PK-like)"/>
    <property type="match status" value="1"/>
</dbReference>
<dbReference type="InterPro" id="IPR011044">
    <property type="entry name" value="Quino_amine_DH_bsu"/>
</dbReference>